<dbReference type="AlphaFoldDB" id="A0A0L0LZ71"/>
<sequence>MQDIFDPRREPARSIYLALQTEAAKRKGRTVDEWQTAERDVVYRESVHQAQKLGLRVPTMDDIVSTERYATGSVDNGAKWANCVVTAMRSPASDG</sequence>
<organism evidence="1 2">
    <name type="scientific">Candidatus Burkholderia verschuerenii</name>
    <dbReference type="NCBI Taxonomy" id="242163"/>
    <lineage>
        <taxon>Bacteria</taxon>
        <taxon>Pseudomonadati</taxon>
        <taxon>Pseudomonadota</taxon>
        <taxon>Betaproteobacteria</taxon>
        <taxon>Burkholderiales</taxon>
        <taxon>Burkholderiaceae</taxon>
        <taxon>Burkholderia</taxon>
    </lineage>
</organism>
<dbReference type="Proteomes" id="UP000036959">
    <property type="component" value="Unassembled WGS sequence"/>
</dbReference>
<dbReference type="RefSeq" id="WP_083452435.1">
    <property type="nucleotide sequence ID" value="NZ_LFJJ01000374.1"/>
</dbReference>
<dbReference type="OrthoDB" id="9134284at2"/>
<accession>A0A0L0LZ71</accession>
<keyword evidence="2" id="KW-1185">Reference proteome</keyword>
<evidence type="ECO:0000313" key="1">
    <source>
        <dbReference type="EMBL" id="KND55099.1"/>
    </source>
</evidence>
<dbReference type="PATRIC" id="fig|242163.4.peg.4742"/>
<gene>
    <name evidence="1" type="ORF">BVER_05705</name>
</gene>
<reference evidence="2" key="1">
    <citation type="submission" date="2015-06" db="EMBL/GenBank/DDBJ databases">
        <title>Comparative genomics of Burkholderia leaf nodule symbionts.</title>
        <authorList>
            <person name="Carlier A."/>
            <person name="Eberl L."/>
            <person name="Pinto-Carbo M."/>
        </authorList>
    </citation>
    <scope>NUCLEOTIDE SEQUENCE [LARGE SCALE GENOMIC DNA]</scope>
    <source>
        <strain evidence="2">UZHbot4</strain>
    </source>
</reference>
<name>A0A0L0LZ71_9BURK</name>
<proteinExistence type="predicted"/>
<evidence type="ECO:0000313" key="2">
    <source>
        <dbReference type="Proteomes" id="UP000036959"/>
    </source>
</evidence>
<comment type="caution">
    <text evidence="1">The sequence shown here is derived from an EMBL/GenBank/DDBJ whole genome shotgun (WGS) entry which is preliminary data.</text>
</comment>
<protein>
    <submittedName>
        <fullName evidence="1">Uncharacterized protein</fullName>
    </submittedName>
</protein>
<dbReference type="EMBL" id="LFJJ01000374">
    <property type="protein sequence ID" value="KND55099.1"/>
    <property type="molecule type" value="Genomic_DNA"/>
</dbReference>